<feature type="transmembrane region" description="Helical" evidence="1">
    <location>
        <begin position="61"/>
        <end position="82"/>
    </location>
</feature>
<gene>
    <name evidence="2" type="ORF">BHS01_04735</name>
</gene>
<organism evidence="2 3">
    <name type="scientific">Pseudolactococcus paracarnosus</name>
    <dbReference type="NCBI Taxonomy" id="2749962"/>
    <lineage>
        <taxon>Bacteria</taxon>
        <taxon>Bacillati</taxon>
        <taxon>Bacillota</taxon>
        <taxon>Bacilli</taxon>
        <taxon>Lactobacillales</taxon>
        <taxon>Streptococcaceae</taxon>
        <taxon>Pseudolactococcus</taxon>
    </lineage>
</organism>
<dbReference type="KEGG" id="lpaa:BHS01_04735"/>
<feature type="transmembrane region" description="Helical" evidence="1">
    <location>
        <begin position="260"/>
        <end position="281"/>
    </location>
</feature>
<protein>
    <submittedName>
        <fullName evidence="2">Uncharacterized protein</fullName>
    </submittedName>
</protein>
<accession>A0A7L4WF12</accession>
<feature type="transmembrane region" description="Helical" evidence="1">
    <location>
        <begin position="28"/>
        <end position="46"/>
    </location>
</feature>
<feature type="transmembrane region" description="Helical" evidence="1">
    <location>
        <begin position="287"/>
        <end position="309"/>
    </location>
</feature>
<dbReference type="Proteomes" id="UP000516280">
    <property type="component" value="Chromosome"/>
</dbReference>
<feature type="transmembrane region" description="Helical" evidence="1">
    <location>
        <begin position="130"/>
        <end position="152"/>
    </location>
</feature>
<feature type="transmembrane region" description="Helical" evidence="1">
    <location>
        <begin position="202"/>
        <end position="231"/>
    </location>
</feature>
<sequence>MEKEKIIEAKNIAYFQALANSRASLTQLGIALIAGLPTGLLMTWLLKQASVYAHIVEFKGFVYVFAFLTVFMGLIGVSSFFTKTVYHFQNFFSALFCVLIVILTFFIWMLCYFSVLYIKANTLFSPSGLFGKIIILLSVVIFLFSIGVNIYLLHHRLKIGFSETRTNKNFLAVSGVCSSKILGIIFCMVMLVPPILTQGKYLMNMFGVLCILGISIIFPSPIVEFSYLAYLKSKSKIYWEKAPLRKIKTSAEKIKLKKRIILISYLVLSILSVYLVGGVFFNVLPSLVIVCVVLLILISYVVLIITWLARKIDDKKKLIKKRKMKHKRKLMNKGKRKEK</sequence>
<keyword evidence="1" id="KW-1133">Transmembrane helix</keyword>
<dbReference type="AlphaFoldDB" id="A0A7L4WF12"/>
<dbReference type="RefSeq" id="WP_109834680.1">
    <property type="nucleotide sequence ID" value="NZ_CP017195.1"/>
</dbReference>
<reference evidence="2 3" key="1">
    <citation type="submission" date="2016-09" db="EMBL/GenBank/DDBJ databases">
        <title>Lactic acid bacteria from MAP meat Genome sequencing and assembly.</title>
        <authorList>
            <person name="Behr J."/>
            <person name="Hilgarth M."/>
            <person name="Vogel R.F."/>
        </authorList>
    </citation>
    <scope>NUCLEOTIDE SEQUENCE [LARGE SCALE GENOMIC DNA]</scope>
    <source>
        <strain evidence="2 3">TMW21615</strain>
    </source>
</reference>
<feature type="transmembrane region" description="Helical" evidence="1">
    <location>
        <begin position="94"/>
        <end position="118"/>
    </location>
</feature>
<evidence type="ECO:0000256" key="1">
    <source>
        <dbReference type="SAM" id="Phobius"/>
    </source>
</evidence>
<proteinExistence type="predicted"/>
<evidence type="ECO:0000313" key="2">
    <source>
        <dbReference type="EMBL" id="QDJ27875.1"/>
    </source>
</evidence>
<feature type="transmembrane region" description="Helical" evidence="1">
    <location>
        <begin position="173"/>
        <end position="196"/>
    </location>
</feature>
<keyword evidence="1" id="KW-0472">Membrane</keyword>
<dbReference type="EMBL" id="CP017195">
    <property type="protein sequence ID" value="QDJ27875.1"/>
    <property type="molecule type" value="Genomic_DNA"/>
</dbReference>
<keyword evidence="1" id="KW-0812">Transmembrane</keyword>
<evidence type="ECO:0000313" key="3">
    <source>
        <dbReference type="Proteomes" id="UP000516280"/>
    </source>
</evidence>
<name>A0A7L4WF12_9LACT</name>